<proteinExistence type="predicted"/>
<dbReference type="OrthoDB" id="1551334at2"/>
<evidence type="ECO:0000256" key="1">
    <source>
        <dbReference type="SAM" id="MobiDB-lite"/>
    </source>
</evidence>
<evidence type="ECO:0000313" key="3">
    <source>
        <dbReference type="EMBL" id="ABB29224.1"/>
    </source>
</evidence>
<dbReference type="HOGENOM" id="CLU_2092434_0_0_10"/>
<organism evidence="3">
    <name type="scientific">Chlorobium chlorochromatii (strain CaD3)</name>
    <dbReference type="NCBI Taxonomy" id="340177"/>
    <lineage>
        <taxon>Bacteria</taxon>
        <taxon>Pseudomonadati</taxon>
        <taxon>Chlorobiota</taxon>
        <taxon>Chlorobiia</taxon>
        <taxon>Chlorobiales</taxon>
        <taxon>Chlorobiaceae</taxon>
        <taxon>Chlorobium/Pelodictyon group</taxon>
        <taxon>Chlorobium</taxon>
    </lineage>
</organism>
<dbReference type="AlphaFoldDB" id="Q3AP51"/>
<accession>Q3AP51</accession>
<keyword evidence="2" id="KW-1133">Transmembrane helix</keyword>
<sequence>MKKWQQFLQDGSGVFSSTRLAFLLWVVGTLVVWIFGCIEVINAHATLDMAGKIKAIQFPVIPENVMLIIGALMTGKVWQSFSENSADKSTTSLTVQQTSSAQQGTSENVASETVAK</sequence>
<feature type="compositionally biased region" description="Low complexity" evidence="1">
    <location>
        <begin position="92"/>
        <end position="103"/>
    </location>
</feature>
<protein>
    <submittedName>
        <fullName evidence="3">Uncharacterized protein</fullName>
    </submittedName>
</protein>
<keyword evidence="2" id="KW-0812">Transmembrane</keyword>
<dbReference type="KEGG" id="cch:Cag_1976"/>
<feature type="compositionally biased region" description="Polar residues" evidence="1">
    <location>
        <begin position="104"/>
        <end position="116"/>
    </location>
</feature>
<name>Q3AP51_CHLCH</name>
<evidence type="ECO:0000256" key="2">
    <source>
        <dbReference type="SAM" id="Phobius"/>
    </source>
</evidence>
<feature type="transmembrane region" description="Helical" evidence="2">
    <location>
        <begin position="20"/>
        <end position="41"/>
    </location>
</feature>
<feature type="region of interest" description="Disordered" evidence="1">
    <location>
        <begin position="92"/>
        <end position="116"/>
    </location>
</feature>
<reference evidence="3" key="1">
    <citation type="submission" date="2005-08" db="EMBL/GenBank/DDBJ databases">
        <title>Complete sequence of Chlorobium chlorochromatii CaD3.</title>
        <authorList>
            <person name="Copeland A."/>
            <person name="Lucas S."/>
            <person name="Lapidus A."/>
            <person name="Barry K."/>
            <person name="Detter J.C."/>
            <person name="Glavina T."/>
            <person name="Hammon N."/>
            <person name="Israni S."/>
            <person name="Pitluck S."/>
            <person name="Bryant D."/>
            <person name="Schmutz J."/>
            <person name="Larimer F."/>
            <person name="Land M."/>
            <person name="Kyrpides N."/>
            <person name="Ivanova N."/>
            <person name="Richardson P."/>
        </authorList>
    </citation>
    <scope>NUCLEOTIDE SEQUENCE [LARGE SCALE GENOMIC DNA]</scope>
    <source>
        <strain evidence="3">CaD3</strain>
    </source>
</reference>
<dbReference type="EMBL" id="CP000108">
    <property type="protein sequence ID" value="ABB29224.1"/>
    <property type="molecule type" value="Genomic_DNA"/>
</dbReference>
<gene>
    <name evidence="3" type="ordered locus">Cag_1976</name>
</gene>
<keyword evidence="2" id="KW-0472">Membrane</keyword>
<dbReference type="STRING" id="340177.Cag_1976"/>